<sequence>LLNQVSACQKNNNNDGSFIKTACNLNDNNESMNGASYDGTLQYSNTLLNDTLMNPVIAQATSAKQKFPNGRKLTRLTDRTDVPSTDSG</sequence>
<protein>
    <submittedName>
        <fullName evidence="2">Gag protein</fullName>
    </submittedName>
</protein>
<proteinExistence type="predicted"/>
<feature type="region of interest" description="Disordered" evidence="1">
    <location>
        <begin position="68"/>
        <end position="88"/>
    </location>
</feature>
<organism evidence="2">
    <name type="scientific">Anisakis simplex</name>
    <name type="common">Herring worm</name>
    <dbReference type="NCBI Taxonomy" id="6269"/>
    <lineage>
        <taxon>Eukaryota</taxon>
        <taxon>Metazoa</taxon>
        <taxon>Ecdysozoa</taxon>
        <taxon>Nematoda</taxon>
        <taxon>Chromadorea</taxon>
        <taxon>Rhabditida</taxon>
        <taxon>Spirurina</taxon>
        <taxon>Ascaridomorpha</taxon>
        <taxon>Ascaridoidea</taxon>
        <taxon>Anisakidae</taxon>
        <taxon>Anisakis</taxon>
        <taxon>Anisakis simplex complex</taxon>
    </lineage>
</organism>
<evidence type="ECO:0000256" key="1">
    <source>
        <dbReference type="SAM" id="MobiDB-lite"/>
    </source>
</evidence>
<reference evidence="2" key="1">
    <citation type="submission" date="2017-02" db="UniProtKB">
        <authorList>
            <consortium name="WormBaseParasite"/>
        </authorList>
    </citation>
    <scope>IDENTIFICATION</scope>
</reference>
<evidence type="ECO:0000313" key="2">
    <source>
        <dbReference type="WBParaSite" id="ASIM_0000818601-mRNA-1"/>
    </source>
</evidence>
<name>A0A0M3JKL2_ANISI</name>
<dbReference type="WBParaSite" id="ASIM_0000818601-mRNA-1">
    <property type="protein sequence ID" value="ASIM_0000818601-mRNA-1"/>
    <property type="gene ID" value="ASIM_0000818601"/>
</dbReference>
<dbReference type="AlphaFoldDB" id="A0A0M3JKL2"/>
<accession>A0A0M3JKL2</accession>